<evidence type="ECO:0000313" key="3">
    <source>
        <dbReference type="Proteomes" id="UP000319700"/>
    </source>
</evidence>
<keyword evidence="1" id="KW-0472">Membrane</keyword>
<reference evidence="2 3" key="1">
    <citation type="journal article" date="2019" name="Environ. Microbiol.">
        <title>Species interactions and distinct microbial communities in high Arctic permafrost affected cryosols are associated with the CH4 and CO2 gas fluxes.</title>
        <authorList>
            <person name="Altshuler I."/>
            <person name="Hamel J."/>
            <person name="Turney S."/>
            <person name="Magnuson E."/>
            <person name="Levesque R."/>
            <person name="Greer C."/>
            <person name="Whyte L.G."/>
        </authorList>
    </citation>
    <scope>NUCLEOTIDE SEQUENCE [LARGE SCALE GENOMIC DNA]</scope>
    <source>
        <strain evidence="2 3">42</strain>
    </source>
</reference>
<dbReference type="AlphaFoldDB" id="A0A502EUW6"/>
<dbReference type="Proteomes" id="UP000319700">
    <property type="component" value="Unassembled WGS sequence"/>
</dbReference>
<evidence type="ECO:0000256" key="1">
    <source>
        <dbReference type="SAM" id="Phobius"/>
    </source>
</evidence>
<organism evidence="2 3">
    <name type="scientific">Flavobacterium pectinovorum</name>
    <dbReference type="NCBI Taxonomy" id="29533"/>
    <lineage>
        <taxon>Bacteria</taxon>
        <taxon>Pseudomonadati</taxon>
        <taxon>Bacteroidota</taxon>
        <taxon>Flavobacteriia</taxon>
        <taxon>Flavobacteriales</taxon>
        <taxon>Flavobacteriaceae</taxon>
        <taxon>Flavobacterium</taxon>
    </lineage>
</organism>
<proteinExistence type="predicted"/>
<dbReference type="OrthoDB" id="1364845at2"/>
<protein>
    <submittedName>
        <fullName evidence="2">DUF3592 domain-containing protein</fullName>
    </submittedName>
</protein>
<feature type="transmembrane region" description="Helical" evidence="1">
    <location>
        <begin position="7"/>
        <end position="37"/>
    </location>
</feature>
<evidence type="ECO:0000313" key="2">
    <source>
        <dbReference type="EMBL" id="TPG41695.1"/>
    </source>
</evidence>
<accession>A0A502EUW6</accession>
<keyword evidence="1" id="KW-0812">Transmembrane</keyword>
<dbReference type="EMBL" id="RCZH01000005">
    <property type="protein sequence ID" value="TPG41695.1"/>
    <property type="molecule type" value="Genomic_DNA"/>
</dbReference>
<name>A0A502EUW6_9FLAO</name>
<comment type="caution">
    <text evidence="2">The sequence shown here is derived from an EMBL/GenBank/DDBJ whole genome shotgun (WGS) entry which is preliminary data.</text>
</comment>
<keyword evidence="3" id="KW-1185">Reference proteome</keyword>
<feature type="transmembrane region" description="Helical" evidence="1">
    <location>
        <begin position="135"/>
        <end position="157"/>
    </location>
</feature>
<dbReference type="RefSeq" id="WP_140506202.1">
    <property type="nucleotide sequence ID" value="NZ_RCZH01000005.1"/>
</dbReference>
<keyword evidence="1" id="KW-1133">Transmembrane helix</keyword>
<gene>
    <name evidence="2" type="ORF">EAH81_09450</name>
</gene>
<sequence>MNLKKEYSIIIMILFVFFMFYRPVVCFLILGTLLLYYGIDSLIFLNYISKKGIETMGKILAHESDNEGYKTPIIEFLSPEGKLLKGKPHYYAASDLSKFRTYKGDINKNVRILYSLENPEKFVIKTEKSFNYGTIIFVIAVSLIFIGIGIGNILGFLNMEH</sequence>